<evidence type="ECO:0000256" key="1">
    <source>
        <dbReference type="SAM" id="Phobius"/>
    </source>
</evidence>
<organism evidence="2 3">
    <name type="scientific">Roseomonas marmotae</name>
    <dbReference type="NCBI Taxonomy" id="2768161"/>
    <lineage>
        <taxon>Bacteria</taxon>
        <taxon>Pseudomonadati</taxon>
        <taxon>Pseudomonadota</taxon>
        <taxon>Alphaproteobacteria</taxon>
        <taxon>Acetobacterales</taxon>
        <taxon>Roseomonadaceae</taxon>
        <taxon>Roseomonas</taxon>
    </lineage>
</organism>
<reference evidence="2 3" key="1">
    <citation type="submission" date="2020-09" db="EMBL/GenBank/DDBJ databases">
        <title>Roseomonas.</title>
        <authorList>
            <person name="Zhu W."/>
        </authorList>
    </citation>
    <scope>NUCLEOTIDE SEQUENCE [LARGE SCALE GENOMIC DNA]</scope>
    <source>
        <strain evidence="2 3">1311</strain>
    </source>
</reference>
<evidence type="ECO:0000313" key="3">
    <source>
        <dbReference type="Proteomes" id="UP001518990"/>
    </source>
</evidence>
<proteinExistence type="predicted"/>
<keyword evidence="1" id="KW-0812">Transmembrane</keyword>
<feature type="transmembrane region" description="Helical" evidence="1">
    <location>
        <begin position="32"/>
        <end position="54"/>
    </location>
</feature>
<comment type="caution">
    <text evidence="2">The sequence shown here is derived from an EMBL/GenBank/DDBJ whole genome shotgun (WGS) entry which is preliminary data.</text>
</comment>
<evidence type="ECO:0000313" key="2">
    <source>
        <dbReference type="EMBL" id="MBO1073367.1"/>
    </source>
</evidence>
<dbReference type="Proteomes" id="UP001518990">
    <property type="component" value="Unassembled WGS sequence"/>
</dbReference>
<sequence>MIRPTALQRALAYLANGDLPPVPALPPIAADALISFTISTTACLALGVLIGSAIA</sequence>
<dbReference type="EMBL" id="JACTNF010000001">
    <property type="protein sequence ID" value="MBO1073367.1"/>
    <property type="molecule type" value="Genomic_DNA"/>
</dbReference>
<name>A0ABS3K8N4_9PROT</name>
<keyword evidence="1" id="KW-0472">Membrane</keyword>
<accession>A0ABS3K8N4</accession>
<dbReference type="RefSeq" id="WP_207444967.1">
    <property type="nucleotide sequence ID" value="NZ_JACTNF010000001.1"/>
</dbReference>
<keyword evidence="1" id="KW-1133">Transmembrane helix</keyword>
<gene>
    <name evidence="2" type="ORF">IAI60_01945</name>
</gene>
<protein>
    <submittedName>
        <fullName evidence="2">Uncharacterized protein</fullName>
    </submittedName>
</protein>
<keyword evidence="3" id="KW-1185">Reference proteome</keyword>